<evidence type="ECO:0000313" key="1">
    <source>
        <dbReference type="EMBL" id="SIT72172.1"/>
    </source>
</evidence>
<dbReference type="RefSeq" id="WP_076757071.1">
    <property type="nucleotide sequence ID" value="NZ_FTPL01000001.1"/>
</dbReference>
<protein>
    <recommendedName>
        <fullName evidence="3">DUF2971 domain-containing protein</fullName>
    </recommendedName>
</protein>
<keyword evidence="2" id="KW-1185">Reference proteome</keyword>
<name>A0A1U7PI82_9BACI</name>
<dbReference type="STRING" id="550447.SAMN05428946_0829"/>
<reference evidence="2" key="1">
    <citation type="submission" date="2017-01" db="EMBL/GenBank/DDBJ databases">
        <authorList>
            <person name="Varghese N."/>
            <person name="Submissions S."/>
        </authorList>
    </citation>
    <scope>NUCLEOTIDE SEQUENCE [LARGE SCALE GENOMIC DNA]</scope>
    <source>
        <strain evidence="2">MNA4</strain>
    </source>
</reference>
<dbReference type="EMBL" id="FTPL01000001">
    <property type="protein sequence ID" value="SIT72172.1"/>
    <property type="molecule type" value="Genomic_DNA"/>
</dbReference>
<dbReference type="OrthoDB" id="190848at2"/>
<evidence type="ECO:0000313" key="2">
    <source>
        <dbReference type="Proteomes" id="UP000187550"/>
    </source>
</evidence>
<evidence type="ECO:0008006" key="3">
    <source>
        <dbReference type="Google" id="ProtNLM"/>
    </source>
</evidence>
<dbReference type="Pfam" id="PF11185">
    <property type="entry name" value="DUF2971"/>
    <property type="match status" value="1"/>
</dbReference>
<sequence>MTEPFDLKRFAELLSEQPVENAIAYKNTCIPSTLYKFSPLFDERRVDWQTENELRVASIRNGEIWASAAEFLNDPFEFKAVLLDESEFDTPLEAKIMDRLLDRIRSVFLSASFTGNLHNFPMWAHYTNNYQGFCAEYEVLDGHRLFPVIYSHDRRNAAVLLKRMVHHLYLLFKGEMRREQVSAVEPMLLYLTHFVKHDSWDYEEEYRIVPPNRERTSGKLLKNREAGLRLSGLYLGTKCREADKLALFEIAREQDIPIRGIDIDDSSSKFKLAFREYLPG</sequence>
<gene>
    <name evidence="1" type="ORF">SAMN05428946_0829</name>
</gene>
<dbReference type="InterPro" id="IPR021352">
    <property type="entry name" value="DUF2971"/>
</dbReference>
<accession>A0A1U7PI82</accession>
<dbReference type="Proteomes" id="UP000187550">
    <property type="component" value="Unassembled WGS sequence"/>
</dbReference>
<dbReference type="AlphaFoldDB" id="A0A1U7PI82"/>
<proteinExistence type="predicted"/>
<organism evidence="1 2">
    <name type="scientific">Edaphobacillus lindanitolerans</name>
    <dbReference type="NCBI Taxonomy" id="550447"/>
    <lineage>
        <taxon>Bacteria</taxon>
        <taxon>Bacillati</taxon>
        <taxon>Bacillota</taxon>
        <taxon>Bacilli</taxon>
        <taxon>Bacillales</taxon>
        <taxon>Bacillaceae</taxon>
        <taxon>Edaphobacillus</taxon>
    </lineage>
</organism>